<evidence type="ECO:0000256" key="9">
    <source>
        <dbReference type="SAM" id="MobiDB-lite"/>
    </source>
</evidence>
<dbReference type="Proteomes" id="UP000177821">
    <property type="component" value="Unassembled WGS sequence"/>
</dbReference>
<evidence type="ECO:0000259" key="10">
    <source>
        <dbReference type="PROSITE" id="PS51710"/>
    </source>
</evidence>
<dbReference type="PANTHER" id="PTHR11702">
    <property type="entry name" value="DEVELOPMENTALLY REGULATED GTP-BINDING PROTEIN-RELATED"/>
    <property type="match status" value="1"/>
</dbReference>
<feature type="binding site" evidence="8">
    <location>
        <position position="178"/>
    </location>
    <ligand>
        <name>Mg(2+)</name>
        <dbReference type="ChEBI" id="CHEBI:18420"/>
    </ligand>
</feature>
<dbReference type="SUPFAM" id="SSF82051">
    <property type="entry name" value="Obg GTP-binding protein N-terminal domain"/>
    <property type="match status" value="1"/>
</dbReference>
<name>A0A1G1WN96_9BACT</name>
<dbReference type="Pfam" id="PF01926">
    <property type="entry name" value="MMR_HSR1"/>
    <property type="match status" value="1"/>
</dbReference>
<dbReference type="NCBIfam" id="TIGR02729">
    <property type="entry name" value="Obg_CgtA"/>
    <property type="match status" value="1"/>
</dbReference>
<keyword evidence="5 8" id="KW-0378">Hydrolase</keyword>
<dbReference type="PANTHER" id="PTHR11702:SF31">
    <property type="entry name" value="MITOCHONDRIAL RIBOSOME-ASSOCIATED GTPASE 2"/>
    <property type="match status" value="1"/>
</dbReference>
<evidence type="ECO:0000256" key="3">
    <source>
        <dbReference type="ARBA" id="ARBA00022723"/>
    </source>
</evidence>
<feature type="domain" description="OBG-type G" evidence="10">
    <location>
        <begin position="165"/>
        <end position="329"/>
    </location>
</feature>
<evidence type="ECO:0000256" key="6">
    <source>
        <dbReference type="ARBA" id="ARBA00022842"/>
    </source>
</evidence>
<dbReference type="SUPFAM" id="SSF52540">
    <property type="entry name" value="P-loop containing nucleoside triphosphate hydrolases"/>
    <property type="match status" value="1"/>
</dbReference>
<dbReference type="InterPro" id="IPR045086">
    <property type="entry name" value="OBG_GTPase"/>
</dbReference>
<dbReference type="InterPro" id="IPR036726">
    <property type="entry name" value="GTP1_OBG_dom_sf"/>
</dbReference>
<dbReference type="PROSITE" id="PS51710">
    <property type="entry name" value="G_OBG"/>
    <property type="match status" value="1"/>
</dbReference>
<feature type="domain" description="Obg" evidence="11">
    <location>
        <begin position="1"/>
        <end position="164"/>
    </location>
</feature>
<dbReference type="Pfam" id="PF01018">
    <property type="entry name" value="GTP1_OBG"/>
    <property type="match status" value="1"/>
</dbReference>
<dbReference type="Gene3D" id="3.40.50.300">
    <property type="entry name" value="P-loop containing nucleotide triphosphate hydrolases"/>
    <property type="match status" value="1"/>
</dbReference>
<dbReference type="GO" id="GO:0003924">
    <property type="term" value="F:GTPase activity"/>
    <property type="evidence" value="ECO:0007669"/>
    <property type="project" value="UniProtKB-UniRule"/>
</dbReference>
<comment type="subcellular location">
    <subcellularLocation>
        <location evidence="8">Cytoplasm</location>
    </subcellularLocation>
</comment>
<dbReference type="NCBIfam" id="TIGR00231">
    <property type="entry name" value="small_GTP"/>
    <property type="match status" value="1"/>
</dbReference>
<evidence type="ECO:0000256" key="7">
    <source>
        <dbReference type="ARBA" id="ARBA00023134"/>
    </source>
</evidence>
<dbReference type="NCBIfam" id="NF008956">
    <property type="entry name" value="PRK12299.1"/>
    <property type="match status" value="1"/>
</dbReference>
<dbReference type="InterPro" id="IPR014100">
    <property type="entry name" value="GTP-bd_Obg/CgtA"/>
</dbReference>
<evidence type="ECO:0000313" key="12">
    <source>
        <dbReference type="EMBL" id="OGY28830.1"/>
    </source>
</evidence>
<accession>A0A1G1WN96</accession>
<dbReference type="InterPro" id="IPR006169">
    <property type="entry name" value="GTP1_OBG_dom"/>
</dbReference>
<dbReference type="PRINTS" id="PR00326">
    <property type="entry name" value="GTP1OBG"/>
</dbReference>
<proteinExistence type="inferred from homology"/>
<feature type="binding site" evidence="8">
    <location>
        <begin position="217"/>
        <end position="220"/>
    </location>
    <ligand>
        <name>GTP</name>
        <dbReference type="ChEBI" id="CHEBI:37565"/>
    </ligand>
</feature>
<dbReference type="Gene3D" id="2.70.210.12">
    <property type="entry name" value="GTP1/OBG domain"/>
    <property type="match status" value="1"/>
</dbReference>
<keyword evidence="4 8" id="KW-0547">Nucleotide-binding</keyword>
<dbReference type="GO" id="GO:0005525">
    <property type="term" value="F:GTP binding"/>
    <property type="evidence" value="ECO:0007669"/>
    <property type="project" value="UniProtKB-UniRule"/>
</dbReference>
<dbReference type="GO" id="GO:0005737">
    <property type="term" value="C:cytoplasm"/>
    <property type="evidence" value="ECO:0007669"/>
    <property type="project" value="UniProtKB-SubCell"/>
</dbReference>
<dbReference type="GO" id="GO:0000287">
    <property type="term" value="F:magnesium ion binding"/>
    <property type="evidence" value="ECO:0007669"/>
    <property type="project" value="InterPro"/>
</dbReference>
<feature type="binding site" evidence="8">
    <location>
        <position position="198"/>
    </location>
    <ligand>
        <name>Mg(2+)</name>
        <dbReference type="ChEBI" id="CHEBI:18420"/>
    </ligand>
</feature>
<feature type="binding site" evidence="8">
    <location>
        <begin position="284"/>
        <end position="287"/>
    </location>
    <ligand>
        <name>GTP</name>
        <dbReference type="ChEBI" id="CHEBI:37565"/>
    </ligand>
</feature>
<evidence type="ECO:0000256" key="5">
    <source>
        <dbReference type="ARBA" id="ARBA00022801"/>
    </source>
</evidence>
<dbReference type="InterPro" id="IPR005225">
    <property type="entry name" value="Small_GTP-bd"/>
</dbReference>
<keyword evidence="7 8" id="KW-0342">GTP-binding</keyword>
<dbReference type="EC" id="3.6.5.-" evidence="8"/>
<organism evidence="12 13">
    <name type="scientific">Candidatus Woykebacteria bacterium RIFCSPHIGHO2_02_FULL_43_16b</name>
    <dbReference type="NCBI Taxonomy" id="1802601"/>
    <lineage>
        <taxon>Bacteria</taxon>
        <taxon>Candidatus Woykeibacteriota</taxon>
    </lineage>
</organism>
<comment type="function">
    <text evidence="8">An essential GTPase which binds GTP, GDP and possibly (p)ppGpp with moderate affinity, with high nucleotide exchange rates and a fairly low GTP hydrolysis rate. Plays a role in control of the cell cycle, stress response, ribosome biogenesis and in those bacteria that undergo differentiation, in morphogenesis control.</text>
</comment>
<dbReference type="InterPro" id="IPR006074">
    <property type="entry name" value="GTP1-OBG_CS"/>
</dbReference>
<comment type="caution">
    <text evidence="12">The sequence shown here is derived from an EMBL/GenBank/DDBJ whole genome shotgun (WGS) entry which is preliminary data.</text>
</comment>
<dbReference type="PROSITE" id="PS00905">
    <property type="entry name" value="GTP1_OBG"/>
    <property type="match status" value="1"/>
</dbReference>
<evidence type="ECO:0000259" key="11">
    <source>
        <dbReference type="PROSITE" id="PS51883"/>
    </source>
</evidence>
<evidence type="ECO:0000256" key="8">
    <source>
        <dbReference type="HAMAP-Rule" id="MF_01454"/>
    </source>
</evidence>
<keyword evidence="2 8" id="KW-0963">Cytoplasm</keyword>
<reference evidence="12 13" key="1">
    <citation type="journal article" date="2016" name="Nat. Commun.">
        <title>Thousands of microbial genomes shed light on interconnected biogeochemical processes in an aquifer system.</title>
        <authorList>
            <person name="Anantharaman K."/>
            <person name="Brown C.T."/>
            <person name="Hug L.A."/>
            <person name="Sharon I."/>
            <person name="Castelle C.J."/>
            <person name="Probst A.J."/>
            <person name="Thomas B.C."/>
            <person name="Singh A."/>
            <person name="Wilkins M.J."/>
            <person name="Karaoz U."/>
            <person name="Brodie E.L."/>
            <person name="Williams K.H."/>
            <person name="Hubbard S.S."/>
            <person name="Banfield J.F."/>
        </authorList>
    </citation>
    <scope>NUCLEOTIDE SEQUENCE [LARGE SCALE GENOMIC DNA]</scope>
</reference>
<gene>
    <name evidence="8" type="primary">obg</name>
    <name evidence="12" type="ORF">A3J50_02410</name>
</gene>
<dbReference type="CDD" id="cd01898">
    <property type="entry name" value="Obg"/>
    <property type="match status" value="1"/>
</dbReference>
<evidence type="ECO:0000256" key="1">
    <source>
        <dbReference type="ARBA" id="ARBA00007699"/>
    </source>
</evidence>
<evidence type="ECO:0000313" key="13">
    <source>
        <dbReference type="Proteomes" id="UP000177821"/>
    </source>
</evidence>
<keyword evidence="3 8" id="KW-0479">Metal-binding</keyword>
<dbReference type="InterPro" id="IPR031167">
    <property type="entry name" value="G_OBG"/>
</dbReference>
<feature type="binding site" evidence="8">
    <location>
        <begin position="171"/>
        <end position="178"/>
    </location>
    <ligand>
        <name>GTP</name>
        <dbReference type="ChEBI" id="CHEBI:37565"/>
    </ligand>
</feature>
<feature type="region of interest" description="Disordered" evidence="9">
    <location>
        <begin position="18"/>
        <end position="39"/>
    </location>
</feature>
<sequence>MIDFVKISVRAGNGGRGGLSFGPFHRGHPGKPEGGDGGKGGDVYFVADTSKTTLSDYAFLKHFEAGKGISGNKQNMTGAVGKDVHLTVPVGTLIRDMGTGETYDLDSVGKTIQIARGGSGGHGNAQFKSMRVDKRSSEYWDAVHTSEDGQEGELKELELELKLLADVGLVGLPNAGKSTLLSVLTAAKPKIANYPFTTLEPYLGVTEYKGQHMVLADIPGLIEGASKGKGLGTQFLKHIERTKILVHVISAENEDCLSAYKAINHELENFSEHLAKKPQIVVLNKIDIFDDSEIQSKIKQFKKSRVKVLPISGATKEGLEGLKKAIFEA</sequence>
<comment type="similarity">
    <text evidence="1 8">Belongs to the TRAFAC class OBG-HflX-like GTPase superfamily. OBG GTPase family.</text>
</comment>
<comment type="subunit">
    <text evidence="8">Monomer.</text>
</comment>
<dbReference type="EMBL" id="MHCX01000042">
    <property type="protein sequence ID" value="OGY28830.1"/>
    <property type="molecule type" value="Genomic_DNA"/>
</dbReference>
<dbReference type="HAMAP" id="MF_01454">
    <property type="entry name" value="GTPase_Obg"/>
    <property type="match status" value="1"/>
</dbReference>
<keyword evidence="6 8" id="KW-0460">Magnesium</keyword>
<evidence type="ECO:0000256" key="4">
    <source>
        <dbReference type="ARBA" id="ARBA00022741"/>
    </source>
</evidence>
<feature type="binding site" evidence="8">
    <location>
        <begin position="196"/>
        <end position="200"/>
    </location>
    <ligand>
        <name>GTP</name>
        <dbReference type="ChEBI" id="CHEBI:37565"/>
    </ligand>
</feature>
<dbReference type="PROSITE" id="PS51883">
    <property type="entry name" value="OBG"/>
    <property type="match status" value="1"/>
</dbReference>
<feature type="binding site" evidence="8">
    <location>
        <begin position="312"/>
        <end position="314"/>
    </location>
    <ligand>
        <name>GTP</name>
        <dbReference type="ChEBI" id="CHEBI:37565"/>
    </ligand>
</feature>
<comment type="cofactor">
    <cofactor evidence="8">
        <name>Mg(2+)</name>
        <dbReference type="ChEBI" id="CHEBI:18420"/>
    </cofactor>
</comment>
<dbReference type="AlphaFoldDB" id="A0A1G1WN96"/>
<dbReference type="GO" id="GO:0042254">
    <property type="term" value="P:ribosome biogenesis"/>
    <property type="evidence" value="ECO:0007669"/>
    <property type="project" value="UniProtKB-UniRule"/>
</dbReference>
<protein>
    <recommendedName>
        <fullName evidence="8">GTPase Obg</fullName>
        <ecNumber evidence="8">3.6.5.-</ecNumber>
    </recommendedName>
    <alternativeName>
        <fullName evidence="8">GTP-binding protein Obg</fullName>
    </alternativeName>
</protein>
<dbReference type="InterPro" id="IPR006073">
    <property type="entry name" value="GTP-bd"/>
</dbReference>
<dbReference type="PIRSF" id="PIRSF002401">
    <property type="entry name" value="GTP_bd_Obg/CgtA"/>
    <property type="match status" value="1"/>
</dbReference>
<dbReference type="FunFam" id="2.70.210.12:FF:000001">
    <property type="entry name" value="GTPase Obg"/>
    <property type="match status" value="1"/>
</dbReference>
<evidence type="ECO:0000256" key="2">
    <source>
        <dbReference type="ARBA" id="ARBA00022490"/>
    </source>
</evidence>
<dbReference type="InterPro" id="IPR027417">
    <property type="entry name" value="P-loop_NTPase"/>
</dbReference>